<organism evidence="1">
    <name type="scientific">bioreactor metagenome</name>
    <dbReference type="NCBI Taxonomy" id="1076179"/>
    <lineage>
        <taxon>unclassified sequences</taxon>
        <taxon>metagenomes</taxon>
        <taxon>ecological metagenomes</taxon>
    </lineage>
</organism>
<sequence length="107" mass="11859">MQFELHAFAFQQRPLDSLHFIQTVLNGFGPFSELFAIVGLGPDGVALDGRLNAVDLMLLHLEQLTLACQLLLLIQDITGIIAAENRQLAIFQLCDLGHHRIQQIAVV</sequence>
<dbReference type="AlphaFoldDB" id="A0A644YBP7"/>
<dbReference type="EMBL" id="VSSQ01004636">
    <property type="protein sequence ID" value="MPM26042.1"/>
    <property type="molecule type" value="Genomic_DNA"/>
</dbReference>
<protein>
    <submittedName>
        <fullName evidence="1">Uncharacterized protein</fullName>
    </submittedName>
</protein>
<accession>A0A644YBP7</accession>
<comment type="caution">
    <text evidence="1">The sequence shown here is derived from an EMBL/GenBank/DDBJ whole genome shotgun (WGS) entry which is preliminary data.</text>
</comment>
<reference evidence="1" key="1">
    <citation type="submission" date="2019-08" db="EMBL/GenBank/DDBJ databases">
        <authorList>
            <person name="Kucharzyk K."/>
            <person name="Murdoch R.W."/>
            <person name="Higgins S."/>
            <person name="Loffler F."/>
        </authorList>
    </citation>
    <scope>NUCLEOTIDE SEQUENCE</scope>
</reference>
<evidence type="ECO:0000313" key="1">
    <source>
        <dbReference type="EMBL" id="MPM26042.1"/>
    </source>
</evidence>
<name>A0A644YBP7_9ZZZZ</name>
<proteinExistence type="predicted"/>
<gene>
    <name evidence="1" type="ORF">SDC9_72543</name>
</gene>